<name>A0A8H5ZVC1_PETAA</name>
<dbReference type="Pfam" id="PF01593">
    <property type="entry name" value="Amino_oxidase"/>
    <property type="match status" value="1"/>
</dbReference>
<dbReference type="Proteomes" id="UP000541154">
    <property type="component" value="Unassembled WGS sequence"/>
</dbReference>
<protein>
    <recommendedName>
        <fullName evidence="4">Amine oxidase</fullName>
        <ecNumber evidence="4">1.4.3.-</ecNumber>
    </recommendedName>
</protein>
<dbReference type="GO" id="GO:0016491">
    <property type="term" value="F:oxidoreductase activity"/>
    <property type="evidence" value="ECO:0007669"/>
    <property type="project" value="UniProtKB-KW"/>
</dbReference>
<dbReference type="Pfam" id="PF12146">
    <property type="entry name" value="Hydrolase_4"/>
    <property type="match status" value="1"/>
</dbReference>
<dbReference type="InterPro" id="IPR002937">
    <property type="entry name" value="Amino_oxidase"/>
</dbReference>
<dbReference type="Gene3D" id="3.90.660.10">
    <property type="match status" value="1"/>
</dbReference>
<dbReference type="GO" id="GO:0006598">
    <property type="term" value="P:polyamine catabolic process"/>
    <property type="evidence" value="ECO:0007669"/>
    <property type="project" value="TreeGrafter"/>
</dbReference>
<dbReference type="SUPFAM" id="SSF53474">
    <property type="entry name" value="alpha/beta-Hydrolases"/>
    <property type="match status" value="1"/>
</dbReference>
<reference evidence="7 8" key="1">
    <citation type="submission" date="2019-04" db="EMBL/GenBank/DDBJ databases">
        <title>Aspergillus burnettii sp. nov., novel species from soil in southeast Queensland.</title>
        <authorList>
            <person name="Gilchrist C.L.M."/>
            <person name="Pitt J.I."/>
            <person name="Lange L."/>
            <person name="Lacey H.J."/>
            <person name="Vuong D."/>
            <person name="Midgley D.J."/>
            <person name="Greenfield P."/>
            <person name="Bradbury M."/>
            <person name="Lacey E."/>
            <person name="Busk P.K."/>
            <person name="Pilgaard B."/>
            <person name="Chooi Y.H."/>
            <person name="Piggott A.M."/>
        </authorList>
    </citation>
    <scope>NUCLEOTIDE SEQUENCE [LARGE SCALE GENOMIC DNA]</scope>
    <source>
        <strain evidence="7 8">FRR 5400</strain>
    </source>
</reference>
<comment type="caution">
    <text evidence="7">The sequence shown here is derived from an EMBL/GenBank/DDBJ whole genome shotgun (WGS) entry which is preliminary data.</text>
</comment>
<accession>A0A8H5ZVC1</accession>
<evidence type="ECO:0000259" key="6">
    <source>
        <dbReference type="Pfam" id="PF12146"/>
    </source>
</evidence>
<dbReference type="InterPro" id="IPR022742">
    <property type="entry name" value="Hydrolase_4"/>
</dbReference>
<feature type="binding site" evidence="3">
    <location>
        <position position="319"/>
    </location>
    <ligand>
        <name>FAD</name>
        <dbReference type="ChEBI" id="CHEBI:57692"/>
    </ligand>
</feature>
<dbReference type="PANTHER" id="PTHR10742:SF313">
    <property type="entry name" value="AMINE OXIDASE"/>
    <property type="match status" value="1"/>
</dbReference>
<feature type="domain" description="Serine aminopeptidase S33" evidence="6">
    <location>
        <begin position="33"/>
        <end position="138"/>
    </location>
</feature>
<dbReference type="AlphaFoldDB" id="A0A8H5ZVC1"/>
<evidence type="ECO:0000256" key="2">
    <source>
        <dbReference type="ARBA" id="ARBA00023002"/>
    </source>
</evidence>
<dbReference type="Gene3D" id="3.50.50.60">
    <property type="entry name" value="FAD/NAD(P)-binding domain"/>
    <property type="match status" value="1"/>
</dbReference>
<comment type="similarity">
    <text evidence="4">Belongs to the flavin monoamine oxidase family.</text>
</comment>
<proteinExistence type="inferred from homology"/>
<keyword evidence="4" id="KW-0274">FAD</keyword>
<dbReference type="InterPro" id="IPR001613">
    <property type="entry name" value="Flavin_amine_oxidase"/>
</dbReference>
<evidence type="ECO:0000313" key="7">
    <source>
        <dbReference type="EMBL" id="KAF5856372.1"/>
    </source>
</evidence>
<dbReference type="SUPFAM" id="SSF51905">
    <property type="entry name" value="FAD/NAD(P)-binding domain"/>
    <property type="match status" value="1"/>
</dbReference>
<dbReference type="Gene3D" id="3.40.50.1820">
    <property type="entry name" value="alpha/beta hydrolase"/>
    <property type="match status" value="1"/>
</dbReference>
<evidence type="ECO:0000313" key="8">
    <source>
        <dbReference type="Proteomes" id="UP000541154"/>
    </source>
</evidence>
<keyword evidence="2 4" id="KW-0560">Oxidoreductase</keyword>
<dbReference type="EC" id="1.4.3.-" evidence="4"/>
<organism evidence="7 8">
    <name type="scientific">Petromyces alliaceus</name>
    <name type="common">Aspergillus alliaceus</name>
    <dbReference type="NCBI Taxonomy" id="209559"/>
    <lineage>
        <taxon>Eukaryota</taxon>
        <taxon>Fungi</taxon>
        <taxon>Dikarya</taxon>
        <taxon>Ascomycota</taxon>
        <taxon>Pezizomycotina</taxon>
        <taxon>Eurotiomycetes</taxon>
        <taxon>Eurotiomycetidae</taxon>
        <taxon>Eurotiales</taxon>
        <taxon>Aspergillaceae</taxon>
        <taxon>Aspergillus</taxon>
        <taxon>Aspergillus subgen. Circumdati</taxon>
    </lineage>
</organism>
<dbReference type="EMBL" id="SPNV01000324">
    <property type="protein sequence ID" value="KAF5856372.1"/>
    <property type="molecule type" value="Genomic_DNA"/>
</dbReference>
<dbReference type="InterPro" id="IPR029058">
    <property type="entry name" value="AB_hydrolase_fold"/>
</dbReference>
<dbReference type="PANTHER" id="PTHR10742">
    <property type="entry name" value="FLAVIN MONOAMINE OXIDASE"/>
    <property type="match status" value="1"/>
</dbReference>
<evidence type="ECO:0000256" key="1">
    <source>
        <dbReference type="ARBA" id="ARBA00001974"/>
    </source>
</evidence>
<keyword evidence="4" id="KW-0285">Flavoprotein</keyword>
<feature type="domain" description="Amine oxidase" evidence="5">
    <location>
        <begin position="318"/>
        <end position="754"/>
    </location>
</feature>
<comment type="cofactor">
    <cofactor evidence="1 4">
        <name>FAD</name>
        <dbReference type="ChEBI" id="CHEBI:57692"/>
    </cofactor>
</comment>
<evidence type="ECO:0000256" key="3">
    <source>
        <dbReference type="PIRSR" id="PIRSR601613-1"/>
    </source>
</evidence>
<dbReference type="InterPro" id="IPR050281">
    <property type="entry name" value="Flavin_monoamine_oxidase"/>
</dbReference>
<sequence>MQMNRDLSASCLEVDGAFLYYEMIGDGPLLIPMPGANGTGTLYEPLAAALSSHFAVALYDRRGFGNSLLEPPGEPNEITHLRAQGDDVARLIQHLSPGKPATVFATSGSGAMAIELLQSHPGLVHKMILHEPLLASLLPPSARVDIKRRMIEIILAYGASGNAKIRRALIPFMQGKRDQQRLSRHPHFERLSSQPGDQTELFYQYELSLVIDYDFDVERLSAYRDKLVLMKGVDISPELCSRPLISLSKSLGVPIIMTPGGHNGYITDTEEFCQKLIAAASSDKATWATQPVAGYVSQARDQEGTCKKTTVAILGAGISGISAAQTLSNASMHDFLILEYRDRIGGRAWHENFGKDKYGKPYVVEMGANWVQGLGNPGGPENPIWTLAKEFGLQTTYSNYSNISTYNRDGYRDYSHLLDEYDEAYDVASPAAGRILTENLQDQTAKAGLALAGWKPKSHDMEAQAVDWWKWDFESAFAPLESSFVFGVASSNLTSNQFSDEDNFVTDQRGFNTIIKGMASKFLTEDDPRLLLNTKITNITYGREGVTVYSSDGNCVQAAYAICTFSLGVLQNDVVTFSPELPEWKKTAIQMFTIGTYTKIFLQFNETFWPTDTQYFLYADPTTRGNYPLFQSLSIDGFHPGSNIIFVTVTNELARRVERQSDEQTKKEIVDVLRNMFPDVDVPEPTDILYPRWSTEPWAYGSYSNWPMGTTLEMHENLRANTDRLWFAGEATSQSYFGFLHGAWFEGRDAGRRISGLLKGCKGRNSTVCGPRKRYPVLHGTSPLADYSFVNGWEVSSFYDSNDD</sequence>
<dbReference type="SUPFAM" id="SSF54373">
    <property type="entry name" value="FAD-linked reductases, C-terminal domain"/>
    <property type="match status" value="1"/>
</dbReference>
<evidence type="ECO:0000256" key="4">
    <source>
        <dbReference type="RuleBase" id="RU362067"/>
    </source>
</evidence>
<dbReference type="InterPro" id="IPR036188">
    <property type="entry name" value="FAD/NAD-bd_sf"/>
</dbReference>
<evidence type="ECO:0000259" key="5">
    <source>
        <dbReference type="Pfam" id="PF01593"/>
    </source>
</evidence>
<dbReference type="PRINTS" id="PR00757">
    <property type="entry name" value="AMINEOXDASEF"/>
</dbReference>
<keyword evidence="8" id="KW-1185">Reference proteome</keyword>
<gene>
    <name evidence="7" type="ORF">ETB97_007474</name>
</gene>